<dbReference type="EMBL" id="FNVQ01000001">
    <property type="protein sequence ID" value="SEG31058.1"/>
    <property type="molecule type" value="Genomic_DNA"/>
</dbReference>
<dbReference type="Gene3D" id="3.90.70.10">
    <property type="entry name" value="Cysteine proteinases"/>
    <property type="match status" value="1"/>
</dbReference>
<feature type="domain" description="Peptidase C39-like" evidence="1">
    <location>
        <begin position="63"/>
        <end position="173"/>
    </location>
</feature>
<dbReference type="RefSeq" id="WP_104002864.1">
    <property type="nucleotide sequence ID" value="NZ_FNVQ01000001.1"/>
</dbReference>
<evidence type="ECO:0000313" key="3">
    <source>
        <dbReference type="Proteomes" id="UP000236745"/>
    </source>
</evidence>
<dbReference type="InterPro" id="IPR039564">
    <property type="entry name" value="Peptidase_C39-like"/>
</dbReference>
<dbReference type="CDD" id="cd02549">
    <property type="entry name" value="Peptidase_C39A"/>
    <property type="match status" value="1"/>
</dbReference>
<dbReference type="Proteomes" id="UP000236745">
    <property type="component" value="Unassembled WGS sequence"/>
</dbReference>
<name>A0A1H5Z407_9GAMM</name>
<proteinExistence type="predicted"/>
<dbReference type="NCBIfam" id="NF033920">
    <property type="entry name" value="C39_PA2778_fam"/>
    <property type="match status" value="1"/>
</dbReference>
<dbReference type="OrthoDB" id="5611441at2"/>
<dbReference type="SUPFAM" id="SSF48452">
    <property type="entry name" value="TPR-like"/>
    <property type="match status" value="1"/>
</dbReference>
<keyword evidence="3" id="KW-1185">Reference proteome</keyword>
<evidence type="ECO:0000259" key="1">
    <source>
        <dbReference type="Pfam" id="PF13529"/>
    </source>
</evidence>
<dbReference type="Pfam" id="PF13529">
    <property type="entry name" value="Peptidase_C39_2"/>
    <property type="match status" value="1"/>
</dbReference>
<accession>A0A1H5Z407</accession>
<sequence>MYSPISKRSAAPGHTPGRSVFCPLFALFATLLMLGGCSATPQTNALLSSPLPEQEPLSAELTEVPFYPQEQYQCGPAALATLLEYSGREVTPDDLVPRVYVPEREGSFQVEMLGATRQYQRIAYPIEPQLEALIGAIDAGYPVLVLQNLAMEWYPRWHYAVAIGYDLEDETIILRTGVTERYAADMKVFERTWERGDYWGMVAVKPGDMPPDADARDYFQAVAAFERPAPEVQARTAWQTGLQHWPDDRSLLMGYGNHLYNAGLPAQAGEQYLRVTQLYADYAPAYNNLAQTLIDTGQPSAALNYARKAVSLGNEQQVEVYRQTLEQAENALAD</sequence>
<protein>
    <submittedName>
        <fullName evidence="2">Peptidase_C39 like family protein</fullName>
    </submittedName>
</protein>
<gene>
    <name evidence="2" type="ORF">SAMN05444390_1012009</name>
</gene>
<organism evidence="2 3">
    <name type="scientific">Marinobacterium lutimaris</name>
    <dbReference type="NCBI Taxonomy" id="568106"/>
    <lineage>
        <taxon>Bacteria</taxon>
        <taxon>Pseudomonadati</taxon>
        <taxon>Pseudomonadota</taxon>
        <taxon>Gammaproteobacteria</taxon>
        <taxon>Oceanospirillales</taxon>
        <taxon>Oceanospirillaceae</taxon>
        <taxon>Marinobacterium</taxon>
    </lineage>
</organism>
<reference evidence="2 3" key="1">
    <citation type="submission" date="2016-10" db="EMBL/GenBank/DDBJ databases">
        <authorList>
            <person name="de Groot N.N."/>
        </authorList>
    </citation>
    <scope>NUCLEOTIDE SEQUENCE [LARGE SCALE GENOMIC DNA]</scope>
    <source>
        <strain evidence="2 3">DSM 22012</strain>
    </source>
</reference>
<dbReference type="InterPro" id="IPR011990">
    <property type="entry name" value="TPR-like_helical_dom_sf"/>
</dbReference>
<evidence type="ECO:0000313" key="2">
    <source>
        <dbReference type="EMBL" id="SEG31058.1"/>
    </source>
</evidence>
<dbReference type="InterPro" id="IPR039563">
    <property type="entry name" value="Peptidase_C39_single_dom"/>
</dbReference>
<dbReference type="Gene3D" id="1.25.40.10">
    <property type="entry name" value="Tetratricopeptide repeat domain"/>
    <property type="match status" value="1"/>
</dbReference>
<dbReference type="AlphaFoldDB" id="A0A1H5Z407"/>